<gene>
    <name evidence="1" type="ORF">CCHR01_01559</name>
</gene>
<protein>
    <submittedName>
        <fullName evidence="1">Uncharacterized protein</fullName>
    </submittedName>
</protein>
<keyword evidence="2" id="KW-1185">Reference proteome</keyword>
<accession>A0AAD9ET98</accession>
<proteinExistence type="predicted"/>
<dbReference type="EMBL" id="JAQOWY010000016">
    <property type="protein sequence ID" value="KAK1855856.1"/>
    <property type="molecule type" value="Genomic_DNA"/>
</dbReference>
<evidence type="ECO:0000313" key="1">
    <source>
        <dbReference type="EMBL" id="KAK1855856.1"/>
    </source>
</evidence>
<reference evidence="1" key="1">
    <citation type="submission" date="2023-01" db="EMBL/GenBank/DDBJ databases">
        <title>Colletotrichum chrysophilum M932 genome sequence.</title>
        <authorList>
            <person name="Baroncelli R."/>
        </authorList>
    </citation>
    <scope>NUCLEOTIDE SEQUENCE</scope>
    <source>
        <strain evidence="1">M932</strain>
    </source>
</reference>
<evidence type="ECO:0000313" key="2">
    <source>
        <dbReference type="Proteomes" id="UP001243330"/>
    </source>
</evidence>
<dbReference type="AlphaFoldDB" id="A0AAD9ET98"/>
<name>A0AAD9ET98_9PEZI</name>
<organism evidence="1 2">
    <name type="scientific">Colletotrichum chrysophilum</name>
    <dbReference type="NCBI Taxonomy" id="1836956"/>
    <lineage>
        <taxon>Eukaryota</taxon>
        <taxon>Fungi</taxon>
        <taxon>Dikarya</taxon>
        <taxon>Ascomycota</taxon>
        <taxon>Pezizomycotina</taxon>
        <taxon>Sordariomycetes</taxon>
        <taxon>Hypocreomycetidae</taxon>
        <taxon>Glomerellales</taxon>
        <taxon>Glomerellaceae</taxon>
        <taxon>Colletotrichum</taxon>
        <taxon>Colletotrichum gloeosporioides species complex</taxon>
    </lineage>
</organism>
<sequence>MALGPWSTFSLDAFFPSAYQSRLRLSTRAVKVATVVVHSHRSVRVVELPTVVPAAPLAAGVLERRVAHLVDEEDGDPAKAGEDVVPHAPSPRVEVAGKLAIVVEDPGAVGDISVAHLVAPGAEHALAGVFVRSTPVGRVGRIDLAAAKFGDVGAAGGVVEVGGGQEGVPVLRVDGDQLDAALDGLLLSDVERVLMVEGGRSEVGTESKLGRNLAQVDSRGGLDGRGGLVGVVIGTLGVDMGRSNGLLEVVVVAVLEVAVVGDGNSGINSNGTHSHEKHEGHS</sequence>
<comment type="caution">
    <text evidence="1">The sequence shown here is derived from an EMBL/GenBank/DDBJ whole genome shotgun (WGS) entry which is preliminary data.</text>
</comment>
<dbReference type="Proteomes" id="UP001243330">
    <property type="component" value="Unassembled WGS sequence"/>
</dbReference>